<dbReference type="Pfam" id="PF12741">
    <property type="entry name" value="SusD-like"/>
    <property type="match status" value="1"/>
</dbReference>
<dbReference type="AlphaFoldDB" id="X1UR06"/>
<gene>
    <name evidence="2" type="ORF">S12H4_52199</name>
</gene>
<comment type="caution">
    <text evidence="2">The sequence shown here is derived from an EMBL/GenBank/DDBJ whole genome shotgun (WGS) entry which is preliminary data.</text>
</comment>
<dbReference type="InterPro" id="IPR024302">
    <property type="entry name" value="SusD-like"/>
</dbReference>
<organism evidence="2">
    <name type="scientific">marine sediment metagenome</name>
    <dbReference type="NCBI Taxonomy" id="412755"/>
    <lineage>
        <taxon>unclassified sequences</taxon>
        <taxon>metagenomes</taxon>
        <taxon>ecological metagenomes</taxon>
    </lineage>
</organism>
<dbReference type="SUPFAM" id="SSF48452">
    <property type="entry name" value="TPR-like"/>
    <property type="match status" value="1"/>
</dbReference>
<evidence type="ECO:0000313" key="2">
    <source>
        <dbReference type="EMBL" id="GAJ06007.1"/>
    </source>
</evidence>
<feature type="region of interest" description="Disordered" evidence="1">
    <location>
        <begin position="34"/>
        <end position="53"/>
    </location>
</feature>
<accession>X1UR06</accession>
<dbReference type="Gene3D" id="1.25.40.390">
    <property type="match status" value="1"/>
</dbReference>
<proteinExistence type="predicted"/>
<evidence type="ECO:0000256" key="1">
    <source>
        <dbReference type="SAM" id="MobiDB-lite"/>
    </source>
</evidence>
<dbReference type="EMBL" id="BARW01033087">
    <property type="protein sequence ID" value="GAJ06007.1"/>
    <property type="molecule type" value="Genomic_DNA"/>
</dbReference>
<sequence>ASENADVGVNDMMRRVQFVSSEYEQNADAVNAALGKLSGPDKGSTRLWWDPAK</sequence>
<reference evidence="2" key="1">
    <citation type="journal article" date="2014" name="Front. Microbiol.">
        <title>High frequency of phylogenetically diverse reductive dehalogenase-homologous genes in deep subseafloor sedimentary metagenomes.</title>
        <authorList>
            <person name="Kawai M."/>
            <person name="Futagami T."/>
            <person name="Toyoda A."/>
            <person name="Takaki Y."/>
            <person name="Nishi S."/>
            <person name="Hori S."/>
            <person name="Arai W."/>
            <person name="Tsubouchi T."/>
            <person name="Morono Y."/>
            <person name="Uchiyama I."/>
            <person name="Ito T."/>
            <person name="Fujiyama A."/>
            <person name="Inagaki F."/>
            <person name="Takami H."/>
        </authorList>
    </citation>
    <scope>NUCLEOTIDE SEQUENCE</scope>
    <source>
        <strain evidence="2">Expedition CK06-06</strain>
    </source>
</reference>
<feature type="non-terminal residue" evidence="2">
    <location>
        <position position="1"/>
    </location>
</feature>
<name>X1UR06_9ZZZZ</name>
<protein>
    <submittedName>
        <fullName evidence="2">Uncharacterized protein</fullName>
    </submittedName>
</protein>
<dbReference type="InterPro" id="IPR011990">
    <property type="entry name" value="TPR-like_helical_dom_sf"/>
</dbReference>